<organism evidence="2 3">
    <name type="scientific">Gottfriedia solisilvae</name>
    <dbReference type="NCBI Taxonomy" id="1516104"/>
    <lineage>
        <taxon>Bacteria</taxon>
        <taxon>Bacillati</taxon>
        <taxon>Bacillota</taxon>
        <taxon>Bacilli</taxon>
        <taxon>Bacillales</taxon>
        <taxon>Bacillaceae</taxon>
        <taxon>Gottfriedia</taxon>
    </lineage>
</organism>
<sequence length="429" mass="50080">MDKLLLNSNLFQATASDWIKSIPMDLECYVKELYTQITIKPLYYENQHNILSIINDTKKVQLIEEKNDNQHLVSTKEFHQKGASLIQEIGYTLALLSDILHSKEKNELEKFIKELQLEVYIDTDFFGSISKLQVFRLLLPTILREFITEEHMEFDIPIKAVTSTRTITKEEPQLNLIRKTVEVIAGMIGEANFIELIPYENTDDAKRWSENIFHLLNYESKLKEFGNIVKGCYYLEELTHELCVGAWDLFLQVESNGGYKEYIETGELDKEIAVEREKSIEKMMLGDVKLVGLNSYRRHEPNKYNEKDQDELDHEPEIYHFSNWIEKCHQLANASWDCLILEGASEQEEDLMKNILFTLHSIGLKNKIDADVLFIAGDEKKVNFFQLMNPKKKLVRVVEEVSDEDQYSMSEITHLPNLINELMKIEVQK</sequence>
<name>A0A8J3AFB4_9BACI</name>
<dbReference type="SUPFAM" id="SSF51703">
    <property type="entry name" value="Cobalamin (vitamin B12)-dependent enzymes"/>
    <property type="match status" value="1"/>
</dbReference>
<proteinExistence type="predicted"/>
<dbReference type="GO" id="GO:0031419">
    <property type="term" value="F:cobalamin binding"/>
    <property type="evidence" value="ECO:0007669"/>
    <property type="project" value="InterPro"/>
</dbReference>
<dbReference type="PANTHER" id="PTHR48101:SF1">
    <property type="entry name" value="METHYLMALONYL-COA MUTASE, LARGE SUBUNIT"/>
    <property type="match status" value="1"/>
</dbReference>
<dbReference type="PANTHER" id="PTHR48101">
    <property type="entry name" value="METHYLMALONYL-COA MUTASE, MITOCHONDRIAL-RELATED"/>
    <property type="match status" value="1"/>
</dbReference>
<comment type="caution">
    <text evidence="2">The sequence shown here is derived from an EMBL/GenBank/DDBJ whole genome shotgun (WGS) entry which is preliminary data.</text>
</comment>
<dbReference type="AlphaFoldDB" id="A0A8J3AFB4"/>
<dbReference type="OrthoDB" id="9762378at2"/>
<dbReference type="Pfam" id="PF01642">
    <property type="entry name" value="MM_CoA_mutase"/>
    <property type="match status" value="1"/>
</dbReference>
<dbReference type="RefSeq" id="WP_087999007.1">
    <property type="nucleotide sequence ID" value="NZ_BMHB01000001.1"/>
</dbReference>
<dbReference type="InterPro" id="IPR006099">
    <property type="entry name" value="MeMalonylCoA_mutase_a/b_cat"/>
</dbReference>
<evidence type="ECO:0000313" key="3">
    <source>
        <dbReference type="Proteomes" id="UP000626244"/>
    </source>
</evidence>
<feature type="domain" description="Methylmalonyl-CoA mutase alpha/beta chain catalytic" evidence="1">
    <location>
        <begin position="45"/>
        <end position="310"/>
    </location>
</feature>
<gene>
    <name evidence="2" type="ORF">GCM10007380_07540</name>
</gene>
<evidence type="ECO:0000259" key="1">
    <source>
        <dbReference type="Pfam" id="PF01642"/>
    </source>
</evidence>
<dbReference type="InterPro" id="IPR016176">
    <property type="entry name" value="Cbl-dep_enz_cat"/>
</dbReference>
<dbReference type="Proteomes" id="UP000626244">
    <property type="component" value="Unassembled WGS sequence"/>
</dbReference>
<accession>A0A8J3AFB4</accession>
<keyword evidence="3" id="KW-1185">Reference proteome</keyword>
<dbReference type="GO" id="GO:0016866">
    <property type="term" value="F:intramolecular transferase activity"/>
    <property type="evidence" value="ECO:0007669"/>
    <property type="project" value="InterPro"/>
</dbReference>
<dbReference type="EMBL" id="BMHB01000001">
    <property type="protein sequence ID" value="GGI11380.1"/>
    <property type="molecule type" value="Genomic_DNA"/>
</dbReference>
<reference evidence="3" key="1">
    <citation type="journal article" date="2019" name="Int. J. Syst. Evol. Microbiol.">
        <title>The Global Catalogue of Microorganisms (GCM) 10K type strain sequencing project: providing services to taxonomists for standard genome sequencing and annotation.</title>
        <authorList>
            <consortium name="The Broad Institute Genomics Platform"/>
            <consortium name="The Broad Institute Genome Sequencing Center for Infectious Disease"/>
            <person name="Wu L."/>
            <person name="Ma J."/>
        </authorList>
    </citation>
    <scope>NUCLEOTIDE SEQUENCE [LARGE SCALE GENOMIC DNA]</scope>
    <source>
        <strain evidence="3">CGMCC 1.14993</strain>
    </source>
</reference>
<dbReference type="Gene3D" id="3.20.20.240">
    <property type="entry name" value="Methylmalonyl-CoA mutase"/>
    <property type="match status" value="1"/>
</dbReference>
<evidence type="ECO:0000313" key="2">
    <source>
        <dbReference type="EMBL" id="GGI11380.1"/>
    </source>
</evidence>
<protein>
    <recommendedName>
        <fullName evidence="1">Methylmalonyl-CoA mutase alpha/beta chain catalytic domain-containing protein</fullName>
    </recommendedName>
</protein>